<dbReference type="EMBL" id="MHNW01000038">
    <property type="protein sequence ID" value="OGZ52824.1"/>
    <property type="molecule type" value="Genomic_DNA"/>
</dbReference>
<organism evidence="6 7">
    <name type="scientific">Candidatus Ryanbacteria bacterium RIFCSPLOWO2_01_FULL_48_26</name>
    <dbReference type="NCBI Taxonomy" id="1802126"/>
    <lineage>
        <taxon>Bacteria</taxon>
        <taxon>Candidatus Ryaniibacteriota</taxon>
    </lineage>
</organism>
<feature type="compositionally biased region" description="Polar residues" evidence="5">
    <location>
        <begin position="200"/>
        <end position="212"/>
    </location>
</feature>
<evidence type="ECO:0000256" key="4">
    <source>
        <dbReference type="ARBA" id="ARBA00023306"/>
    </source>
</evidence>
<evidence type="ECO:0000313" key="7">
    <source>
        <dbReference type="Proteomes" id="UP000179106"/>
    </source>
</evidence>
<protein>
    <submittedName>
        <fullName evidence="6">SMC-Scp complex subunit ScpB</fullName>
    </submittedName>
</protein>
<evidence type="ECO:0000256" key="1">
    <source>
        <dbReference type="ARBA" id="ARBA00022490"/>
    </source>
</evidence>
<evidence type="ECO:0000256" key="5">
    <source>
        <dbReference type="SAM" id="MobiDB-lite"/>
    </source>
</evidence>
<evidence type="ECO:0000256" key="2">
    <source>
        <dbReference type="ARBA" id="ARBA00022618"/>
    </source>
</evidence>
<dbReference type="InterPro" id="IPR005234">
    <property type="entry name" value="ScpB_csome_segregation"/>
</dbReference>
<dbReference type="GO" id="GO:0051301">
    <property type="term" value="P:cell division"/>
    <property type="evidence" value="ECO:0007669"/>
    <property type="project" value="UniProtKB-KW"/>
</dbReference>
<keyword evidence="2" id="KW-0132">Cell division</keyword>
<evidence type="ECO:0000256" key="3">
    <source>
        <dbReference type="ARBA" id="ARBA00022829"/>
    </source>
</evidence>
<comment type="caution">
    <text evidence="6">The sequence shown here is derived from an EMBL/GenBank/DDBJ whole genome shotgun (WGS) entry which is preliminary data.</text>
</comment>
<dbReference type="InterPro" id="IPR036388">
    <property type="entry name" value="WH-like_DNA-bd_sf"/>
</dbReference>
<dbReference type="AlphaFoldDB" id="A0A1G2GRN9"/>
<proteinExistence type="predicted"/>
<dbReference type="Proteomes" id="UP000179106">
    <property type="component" value="Unassembled WGS sequence"/>
</dbReference>
<dbReference type="InterPro" id="IPR036390">
    <property type="entry name" value="WH_DNA-bd_sf"/>
</dbReference>
<dbReference type="NCBIfam" id="TIGR00281">
    <property type="entry name" value="SMC-Scp complex subunit ScpB"/>
    <property type="match status" value="1"/>
</dbReference>
<dbReference type="GO" id="GO:0051304">
    <property type="term" value="P:chromosome separation"/>
    <property type="evidence" value="ECO:0007669"/>
    <property type="project" value="InterPro"/>
</dbReference>
<gene>
    <name evidence="6" type="ORF">A3B25_01050</name>
</gene>
<dbReference type="Pfam" id="PF04079">
    <property type="entry name" value="SMC_ScpB"/>
    <property type="match status" value="1"/>
</dbReference>
<evidence type="ECO:0000313" key="6">
    <source>
        <dbReference type="EMBL" id="OGZ52824.1"/>
    </source>
</evidence>
<keyword evidence="1" id="KW-0963">Cytoplasm</keyword>
<keyword evidence="4" id="KW-0131">Cell cycle</keyword>
<keyword evidence="3" id="KW-0159">Chromosome partition</keyword>
<dbReference type="PANTHER" id="PTHR34298">
    <property type="entry name" value="SEGREGATION AND CONDENSATION PROTEIN B"/>
    <property type="match status" value="1"/>
</dbReference>
<name>A0A1G2GRN9_9BACT</name>
<feature type="region of interest" description="Disordered" evidence="5">
    <location>
        <begin position="186"/>
        <end position="219"/>
    </location>
</feature>
<dbReference type="STRING" id="1802126.A3B25_01050"/>
<dbReference type="Gene3D" id="1.10.10.10">
    <property type="entry name" value="Winged helix-like DNA-binding domain superfamily/Winged helix DNA-binding domain"/>
    <property type="match status" value="2"/>
</dbReference>
<sequence length="219" mass="24445">MEKTLDENCASLEALLFMYGEPLSFKKVQAIMGLSSLEEVSAVVSEFKNRLDLAGRGLTLVQDDEKIQLVTKPAFGPMIEGFIKEEFSEDLTPASIEALAIISYFGPISRSRIEYLRGVNSTFILRSLLMRGLVERVPDPKNQNTFLYQPSFDILRHVGLEKKDALPDYAKFQELLKKFEAGDTLSEPAQVPVPPAPRPENQTDQPSQSTLDEPSPPIN</sequence>
<dbReference type="PANTHER" id="PTHR34298:SF2">
    <property type="entry name" value="SEGREGATION AND CONDENSATION PROTEIN B"/>
    <property type="match status" value="1"/>
</dbReference>
<dbReference type="SUPFAM" id="SSF46785">
    <property type="entry name" value="Winged helix' DNA-binding domain"/>
    <property type="match status" value="2"/>
</dbReference>
<accession>A0A1G2GRN9</accession>
<reference evidence="6 7" key="1">
    <citation type="journal article" date="2016" name="Nat. Commun.">
        <title>Thousands of microbial genomes shed light on interconnected biogeochemical processes in an aquifer system.</title>
        <authorList>
            <person name="Anantharaman K."/>
            <person name="Brown C.T."/>
            <person name="Hug L.A."/>
            <person name="Sharon I."/>
            <person name="Castelle C.J."/>
            <person name="Probst A.J."/>
            <person name="Thomas B.C."/>
            <person name="Singh A."/>
            <person name="Wilkins M.J."/>
            <person name="Karaoz U."/>
            <person name="Brodie E.L."/>
            <person name="Williams K.H."/>
            <person name="Hubbard S.S."/>
            <person name="Banfield J.F."/>
        </authorList>
    </citation>
    <scope>NUCLEOTIDE SEQUENCE [LARGE SCALE GENOMIC DNA]</scope>
</reference>